<proteinExistence type="predicted"/>
<organism evidence="2 3">
    <name type="scientific">OM182 bacterium BACL3 MAG-120924-bin41</name>
    <dbReference type="NCBI Taxonomy" id="1655632"/>
    <lineage>
        <taxon>Bacteria</taxon>
        <taxon>Pseudomonadati</taxon>
        <taxon>Pseudomonadota</taxon>
        <taxon>Gammaproteobacteria</taxon>
        <taxon>OMG group</taxon>
        <taxon>OM182 clade</taxon>
    </lineage>
</organism>
<dbReference type="Proteomes" id="UP000052138">
    <property type="component" value="Unassembled WGS sequence"/>
</dbReference>
<dbReference type="SUPFAM" id="SSF63829">
    <property type="entry name" value="Calcium-dependent phosphotriesterase"/>
    <property type="match status" value="1"/>
</dbReference>
<sequence>MRNASTSNKFSSLTKRACLGINASLVASGLLLAGAVNAQEFRAGEPIGSVNEAGERKLMSDNVKVYGAFHFSESCTFDPTRNLILAMNNGNPGDGTENDGFVSLINPDGSVHTPKWIGVTRDGLELHQPLGSAIANGSLYTVDSGFVREFDLESGRPLRNIPVPGATLLNGIAVSADGTIYASNTRPPERLYKISAEGEVSVLIDGAPLAIPNGVAIDGNGDVVVVNIGDNAVLTFSPNGELLGTEYAVEGGNDGVVILEDGTKYVSSVRFGSVSRILPGQEATLIAEGIPSAASMCYDSIQHQLVIPLNSNYALAFIKL</sequence>
<keyword evidence="1" id="KW-0732">Signal</keyword>
<dbReference type="Gene3D" id="2.120.10.30">
    <property type="entry name" value="TolB, C-terminal domain"/>
    <property type="match status" value="1"/>
</dbReference>
<comment type="caution">
    <text evidence="2">The sequence shown here is derived from an EMBL/GenBank/DDBJ whole genome shotgun (WGS) entry which is preliminary data.</text>
</comment>
<dbReference type="AlphaFoldDB" id="A0A0R2WX16"/>
<evidence type="ECO:0000313" key="3">
    <source>
        <dbReference type="Proteomes" id="UP000052138"/>
    </source>
</evidence>
<reference evidence="2 3" key="1">
    <citation type="submission" date="2015-10" db="EMBL/GenBank/DDBJ databases">
        <title>Metagenome-Assembled Genomes uncover a global brackish microbiome.</title>
        <authorList>
            <person name="Hugerth L.W."/>
            <person name="Larsson J."/>
            <person name="Alneberg J."/>
            <person name="Lindh M.V."/>
            <person name="Legrand C."/>
            <person name="Pinhassi J."/>
            <person name="Andersson A.F."/>
        </authorList>
    </citation>
    <scope>NUCLEOTIDE SEQUENCE [LARGE SCALE GENOMIC DNA]</scope>
    <source>
        <strain evidence="2">BACL3 MAG-120924-bin41</strain>
    </source>
</reference>
<dbReference type="InterPro" id="IPR011042">
    <property type="entry name" value="6-blade_b-propeller_TolB-like"/>
</dbReference>
<feature type="chain" id="PRO_5006427415" evidence="1">
    <location>
        <begin position="39"/>
        <end position="320"/>
    </location>
</feature>
<protein>
    <submittedName>
        <fullName evidence="2">Gluconolaconase</fullName>
    </submittedName>
</protein>
<accession>A0A0R2WX16</accession>
<dbReference type="EMBL" id="LIDJ01000398">
    <property type="protein sequence ID" value="KRP26433.1"/>
    <property type="molecule type" value="Genomic_DNA"/>
</dbReference>
<gene>
    <name evidence="2" type="ORF">ABS30_09540</name>
</gene>
<feature type="signal peptide" evidence="1">
    <location>
        <begin position="1"/>
        <end position="38"/>
    </location>
</feature>
<name>A0A0R2WX16_9GAMM</name>
<evidence type="ECO:0000256" key="1">
    <source>
        <dbReference type="SAM" id="SignalP"/>
    </source>
</evidence>
<evidence type="ECO:0000313" key="2">
    <source>
        <dbReference type="EMBL" id="KRP26433.1"/>
    </source>
</evidence>